<comment type="caution">
    <text evidence="3">The sequence shown here is derived from an EMBL/GenBank/DDBJ whole genome shotgun (WGS) entry which is preliminary data.</text>
</comment>
<dbReference type="PANTHER" id="PTHR39338">
    <property type="entry name" value="BLL5662 PROTEIN-RELATED"/>
    <property type="match status" value="1"/>
</dbReference>
<reference evidence="3 4" key="1">
    <citation type="submission" date="2019-07" db="EMBL/GenBank/DDBJ databases">
        <title>Whole genome shotgun sequence of Reyranella soli NBRC 108950.</title>
        <authorList>
            <person name="Hosoyama A."/>
            <person name="Uohara A."/>
            <person name="Ohji S."/>
            <person name="Ichikawa N."/>
        </authorList>
    </citation>
    <scope>NUCLEOTIDE SEQUENCE [LARGE SCALE GENOMIC DNA]</scope>
    <source>
        <strain evidence="3 4">NBRC 108950</strain>
    </source>
</reference>
<protein>
    <submittedName>
        <fullName evidence="3">Uncharacterized protein</fullName>
    </submittedName>
</protein>
<dbReference type="Proteomes" id="UP000321058">
    <property type="component" value="Unassembled WGS sequence"/>
</dbReference>
<feature type="region of interest" description="Disordered" evidence="1">
    <location>
        <begin position="1024"/>
        <end position="1053"/>
    </location>
</feature>
<evidence type="ECO:0000313" key="4">
    <source>
        <dbReference type="Proteomes" id="UP000321058"/>
    </source>
</evidence>
<organism evidence="3 4">
    <name type="scientific">Reyranella soli</name>
    <dbReference type="NCBI Taxonomy" id="1230389"/>
    <lineage>
        <taxon>Bacteria</taxon>
        <taxon>Pseudomonadati</taxon>
        <taxon>Pseudomonadota</taxon>
        <taxon>Alphaproteobacteria</taxon>
        <taxon>Hyphomicrobiales</taxon>
        <taxon>Reyranellaceae</taxon>
        <taxon>Reyranella</taxon>
    </lineage>
</organism>
<feature type="region of interest" description="Disordered" evidence="1">
    <location>
        <begin position="85"/>
        <end position="129"/>
    </location>
</feature>
<keyword evidence="2" id="KW-1133">Transmembrane helix</keyword>
<keyword evidence="4" id="KW-1185">Reference proteome</keyword>
<keyword evidence="2" id="KW-0472">Membrane</keyword>
<proteinExistence type="predicted"/>
<accession>A0A512N9G8</accession>
<gene>
    <name evidence="3" type="ORF">RSO01_27800</name>
</gene>
<evidence type="ECO:0000256" key="1">
    <source>
        <dbReference type="SAM" id="MobiDB-lite"/>
    </source>
</evidence>
<evidence type="ECO:0000313" key="3">
    <source>
        <dbReference type="EMBL" id="GEP55614.1"/>
    </source>
</evidence>
<feature type="compositionally biased region" description="Basic and acidic residues" evidence="1">
    <location>
        <begin position="106"/>
        <end position="118"/>
    </location>
</feature>
<name>A0A512N9G8_9HYPH</name>
<dbReference type="PANTHER" id="PTHR39338:SF5">
    <property type="entry name" value="BLR6139 PROTEIN"/>
    <property type="match status" value="1"/>
</dbReference>
<evidence type="ECO:0000256" key="2">
    <source>
        <dbReference type="SAM" id="Phobius"/>
    </source>
</evidence>
<dbReference type="EMBL" id="BKAJ01000040">
    <property type="protein sequence ID" value="GEP55614.1"/>
    <property type="molecule type" value="Genomic_DNA"/>
</dbReference>
<feature type="transmembrane region" description="Helical" evidence="2">
    <location>
        <begin position="144"/>
        <end position="162"/>
    </location>
</feature>
<sequence length="1053" mass="114174">MSGEHDQSSWPIAVFAARLRLAGVRVGPREYEQALFVVAQQPTWARERLRGILAGLFIAGPADRTLFDAVFDLVFTENQIAPLKPDAALSPGGPPQDATEAPVSGKPDEPAGQRRKDSPPPPETASPPKKIVRVVRRALPADKLGWTLLAFVPCAVIAYLLYDTSEAAVTVAGSQTAEEAPPVAWLFAAFAGAALLGPILMVLRLITRRRVDEDGLARPKSDPTFHREPAGTPRFTFRMGAVGGALPPRLDPERLRTIVDLFVYANGEEELRELDIDRTISAVIAGAGMVTILHPRRRVLPLIVILEDANSSARLWNSIPEELAHGLNRRGFDVVRRSFSGSLHRAADRPGEAARRTALATEIESLIDDSGYAVTMVFSDCNLWQSADARLLARLGMAGRAFWFDDRDRELWDSRLDPLRNARIPIYEATGEATEEALRVAYAPVRGIGARARTAGAALGRRRHSGLAGEVHAILGGAIGWARHCALVEPVSLALAESIRATFHERVPWIALSRLAALPGTTVAAEGLRFDSRVRSLLIAELATLEAPSRKDKVISHVRKIIEQHEPAADAGDTAHASWQLSIQNVEVMRKPDEALAEIGRIRQSGLLADEPIAEFLERLVPTTAGGRPDFETHETSIRLPVRPRRSESLELLRSAQAPERRPAPHHPVWHISTPELRLGEPLMHQVLRPAMAFGQDDELILQTTTDPAQGVRIVSIDVSSGLVKETIGDVGGPLRTIVAHDKVVGFATESGRIGAFMFEAVETGESVTTSEQPAKRWRQYDVRDSVEPNEPILLCASSLRAEVLAWLPRRRVMWRLAQGDEPQTSTVPTEQEVGAIADVSENFMIAGCTSGALLSVPKRSPNGSPEISALDARFPGPITALASAFLEIRNTDGDGLTRVVAAYTERASGRHYIAALDLHLSPSRRAVERAWRPVEVLAEPHQLYVTANSTTVLVAMNDLVDVIDLDAGMSIVASEADMLLNSLGFSAEQGARVAAATLAGRRIAVTTALPPRLEVRKLERVEFATEPAESTQASPEASAEPEAAAKEAPAAS</sequence>
<keyword evidence="2" id="KW-0812">Transmembrane</keyword>
<dbReference type="AlphaFoldDB" id="A0A512N9G8"/>
<feature type="compositionally biased region" description="Low complexity" evidence="1">
    <location>
        <begin position="1027"/>
        <end position="1053"/>
    </location>
</feature>
<feature type="transmembrane region" description="Helical" evidence="2">
    <location>
        <begin position="182"/>
        <end position="203"/>
    </location>
</feature>
<dbReference type="RefSeq" id="WP_170303044.1">
    <property type="nucleotide sequence ID" value="NZ_BKAJ01000040.1"/>
</dbReference>